<proteinExistence type="predicted"/>
<evidence type="ECO:0000313" key="3">
    <source>
        <dbReference type="Proteomes" id="UP000323454"/>
    </source>
</evidence>
<dbReference type="EMBL" id="VUOB01000091">
    <property type="protein sequence ID" value="KAA2250727.1"/>
    <property type="molecule type" value="Genomic_DNA"/>
</dbReference>
<evidence type="ECO:0000313" key="2">
    <source>
        <dbReference type="EMBL" id="KAA2250727.1"/>
    </source>
</evidence>
<gene>
    <name evidence="2" type="ORF">F0L68_38615</name>
</gene>
<reference evidence="2 3" key="1">
    <citation type="submission" date="2019-09" db="EMBL/GenBank/DDBJ databases">
        <title>Goodfellowia gen. nov., a new genus of the Pseudonocardineae related to Actinoalloteichus, containing Goodfellowia coeruleoviolacea gen. nov., comb. nov. gen. nov., comb. nov.</title>
        <authorList>
            <person name="Labeda D."/>
        </authorList>
    </citation>
    <scope>NUCLEOTIDE SEQUENCE [LARGE SCALE GENOMIC DNA]</scope>
    <source>
        <strain evidence="2 3">AN110305</strain>
    </source>
</reference>
<sequence length="81" mass="8891">MTARRPCPPAPGPLEDYAARFDDLLGTLAQRRGFREYLTGPSERPSARWSPTAPTATTTSSVASWTRTCARGGNARRRWPG</sequence>
<dbReference type="OrthoDB" id="53689at2"/>
<reference evidence="2 3" key="2">
    <citation type="submission" date="2019-09" db="EMBL/GenBank/DDBJ databases">
        <authorList>
            <person name="Jin C."/>
        </authorList>
    </citation>
    <scope>NUCLEOTIDE SEQUENCE [LARGE SCALE GENOMIC DNA]</scope>
    <source>
        <strain evidence="2 3">AN110305</strain>
    </source>
</reference>
<comment type="caution">
    <text evidence="2">The sequence shown here is derived from an EMBL/GenBank/DDBJ whole genome shotgun (WGS) entry which is preliminary data.</text>
</comment>
<protein>
    <submittedName>
        <fullName evidence="2">Uncharacterized protein</fullName>
    </submittedName>
</protein>
<feature type="region of interest" description="Disordered" evidence="1">
    <location>
        <begin position="38"/>
        <end position="62"/>
    </location>
</feature>
<feature type="compositionally biased region" description="Low complexity" evidence="1">
    <location>
        <begin position="47"/>
        <end position="62"/>
    </location>
</feature>
<keyword evidence="3" id="KW-1185">Reference proteome</keyword>
<organism evidence="2 3">
    <name type="scientific">Solihabitans fulvus</name>
    <dbReference type="NCBI Taxonomy" id="1892852"/>
    <lineage>
        <taxon>Bacteria</taxon>
        <taxon>Bacillati</taxon>
        <taxon>Actinomycetota</taxon>
        <taxon>Actinomycetes</taxon>
        <taxon>Pseudonocardiales</taxon>
        <taxon>Pseudonocardiaceae</taxon>
        <taxon>Solihabitans</taxon>
    </lineage>
</organism>
<dbReference type="AlphaFoldDB" id="A0A5B2WKX7"/>
<name>A0A5B2WKX7_9PSEU</name>
<evidence type="ECO:0000256" key="1">
    <source>
        <dbReference type="SAM" id="MobiDB-lite"/>
    </source>
</evidence>
<dbReference type="Proteomes" id="UP000323454">
    <property type="component" value="Unassembled WGS sequence"/>
</dbReference>
<accession>A0A5B2WKX7</accession>